<evidence type="ECO:0000313" key="2">
    <source>
        <dbReference type="Proteomes" id="UP001373714"/>
    </source>
</evidence>
<evidence type="ECO:0000313" key="1">
    <source>
        <dbReference type="EMBL" id="KAK6352223.1"/>
    </source>
</evidence>
<name>A0AAV9UYM6_9PEZI</name>
<protein>
    <recommendedName>
        <fullName evidence="3">F-box domain-containing protein</fullName>
    </recommendedName>
</protein>
<accession>A0AAV9UYM6</accession>
<gene>
    <name evidence="1" type="ORF">TWF730_009053</name>
</gene>
<dbReference type="AlphaFoldDB" id="A0AAV9UYM6"/>
<proteinExistence type="predicted"/>
<dbReference type="Proteomes" id="UP001373714">
    <property type="component" value="Unassembled WGS sequence"/>
</dbReference>
<evidence type="ECO:0008006" key="3">
    <source>
        <dbReference type="Google" id="ProtNLM"/>
    </source>
</evidence>
<keyword evidence="2" id="KW-1185">Reference proteome</keyword>
<sequence>MDPATPRILQMLPVDILSYLIEQIIDDTGSLKALSQTNRAFQLLALPKLSSHTVILDLSTGLRGEHLLDPVFRLISDFNNNRNFRIPGLVRVLELRDQWPEKAARACSFERASEEFVDALYTFLGKCTGLRKFLRDGYEHHMLKTTDLVGKVLELPRLRVLCLKIHQDKEWVFNETPRFEEYECYETLSKETGERGLKCLSVAMPMSLDRPWWGEAWELCRKILIDNKHTLKHLYFDGPDLEQIVNGMDANSLAEMRLSTLRFRLSFDPSKFCAVLGLTQRVDKSSKHTLETNDAVTGLRRLELHDTARRTYNYNISSSEMLPYMNTPNLKRAQLFSPAGDMRANSARQARRAENMISTHLSACRKLEFVELGPWENQAKLEDKLEFLSQSHADSVRTLTMTRVALDLCYKPYSRPGPIAGFSGLRRLEILQDRISFFWSVESLWKVIKTRNTISEVRIIMRQPAGRTHHRLFSPSIGSYISLPRRILTPIYSTAFYLHNRRKGIDTGNCTAQSGELFPSTRVMTSYRQMLGDADSDLLLINTYLSHMLHVKRLGQEQELFPQPQDVFGSKAQNEVTAFSAFISGLPKCLRLFELEYKLPVGGVRGSSETVRRNGDVWRMVRGEWLHEEVSTDLLPW</sequence>
<comment type="caution">
    <text evidence="1">The sequence shown here is derived from an EMBL/GenBank/DDBJ whole genome shotgun (WGS) entry which is preliminary data.</text>
</comment>
<organism evidence="1 2">
    <name type="scientific">Orbilia blumenaviensis</name>
    <dbReference type="NCBI Taxonomy" id="1796055"/>
    <lineage>
        <taxon>Eukaryota</taxon>
        <taxon>Fungi</taxon>
        <taxon>Dikarya</taxon>
        <taxon>Ascomycota</taxon>
        <taxon>Pezizomycotina</taxon>
        <taxon>Orbiliomycetes</taxon>
        <taxon>Orbiliales</taxon>
        <taxon>Orbiliaceae</taxon>
        <taxon>Orbilia</taxon>
    </lineage>
</organism>
<dbReference type="EMBL" id="JAVHNS010000006">
    <property type="protein sequence ID" value="KAK6352223.1"/>
    <property type="molecule type" value="Genomic_DNA"/>
</dbReference>
<reference evidence="1 2" key="1">
    <citation type="submission" date="2019-10" db="EMBL/GenBank/DDBJ databases">
        <authorList>
            <person name="Palmer J.M."/>
        </authorList>
    </citation>
    <scope>NUCLEOTIDE SEQUENCE [LARGE SCALE GENOMIC DNA]</scope>
    <source>
        <strain evidence="1 2">TWF730</strain>
    </source>
</reference>